<dbReference type="Gene3D" id="1.10.10.10">
    <property type="entry name" value="Winged helix-like DNA-binding domain superfamily/Winged helix DNA-binding domain"/>
    <property type="match status" value="1"/>
</dbReference>
<dbReference type="SUPFAM" id="SSF46785">
    <property type="entry name" value="Winged helix' DNA-binding domain"/>
    <property type="match status" value="1"/>
</dbReference>
<keyword evidence="2" id="KW-1185">Reference proteome</keyword>
<dbReference type="InterPro" id="IPR011991">
    <property type="entry name" value="ArsR-like_HTH"/>
</dbReference>
<gene>
    <name evidence="1" type="ORF">CLAC_10365</name>
</gene>
<proteinExistence type="predicted"/>
<sequence>MDSLIERRLAELESRIVALEASASTRPDQKPTVRYDEVAGTVSFGGQAITGAGEVEYQWHRPTDYLRQEAFESSLERVGALAHPVRHAIMQQLLTTSTSVHELVELGIVSSTGTAYHHISALQASGWVRKKDGVLSIPPGRIIPLLTIVAAGENH</sequence>
<evidence type="ECO:0000313" key="2">
    <source>
        <dbReference type="Proteomes" id="UP000058446"/>
    </source>
</evidence>
<dbReference type="Proteomes" id="UP000058446">
    <property type="component" value="Chromosome"/>
</dbReference>
<organism evidence="1 2">
    <name type="scientific">Corynebacterium lactis RW2-5</name>
    <dbReference type="NCBI Taxonomy" id="1408189"/>
    <lineage>
        <taxon>Bacteria</taxon>
        <taxon>Bacillati</taxon>
        <taxon>Actinomycetota</taxon>
        <taxon>Actinomycetes</taxon>
        <taxon>Mycobacteriales</taxon>
        <taxon>Corynebacteriaceae</taxon>
        <taxon>Corynebacterium</taxon>
    </lineage>
</organism>
<evidence type="ECO:0000313" key="1">
    <source>
        <dbReference type="EMBL" id="ALA68008.1"/>
    </source>
</evidence>
<protein>
    <submittedName>
        <fullName evidence="1">ArsR family transcriptional regulator</fullName>
    </submittedName>
</protein>
<dbReference type="AlphaFoldDB" id="A0A0K2H237"/>
<dbReference type="KEGG" id="clw:CLAC_10365"/>
<dbReference type="EMBL" id="CP006841">
    <property type="protein sequence ID" value="ALA68008.1"/>
    <property type="molecule type" value="Genomic_DNA"/>
</dbReference>
<name>A0A0K2H237_9CORY</name>
<dbReference type="CDD" id="cd00090">
    <property type="entry name" value="HTH_ARSR"/>
    <property type="match status" value="1"/>
</dbReference>
<accession>A0A0K2H237</accession>
<dbReference type="InterPro" id="IPR036390">
    <property type="entry name" value="WH_DNA-bd_sf"/>
</dbReference>
<reference evidence="1 2" key="1">
    <citation type="submission" date="2013-10" db="EMBL/GenBank/DDBJ databases">
        <title>Complete genome sequence of Corynebacterium lactis DSM 45799(T), isolated from raw cow milk.</title>
        <authorList>
            <person name="Ruckert C."/>
            <person name="Albersmeier A."/>
            <person name="Lipski A."/>
            <person name="Kalinowski J."/>
        </authorList>
    </citation>
    <scope>NUCLEOTIDE SEQUENCE [LARGE SCALE GENOMIC DNA]</scope>
    <source>
        <strain evidence="1 2">RW2-5</strain>
    </source>
</reference>
<dbReference type="RefSeq" id="WP_082313343.1">
    <property type="nucleotide sequence ID" value="NZ_CP006841.1"/>
</dbReference>
<dbReference type="InterPro" id="IPR036388">
    <property type="entry name" value="WH-like_DNA-bd_sf"/>
</dbReference>
<dbReference type="PATRIC" id="fig|1408189.4.peg.2077"/>
<dbReference type="STRING" id="1408189.CLAC_10365"/>
<dbReference type="OrthoDB" id="3730926at2"/>